<name>A0A7K4FNA0_9ARCH</name>
<accession>A0A7K4FNA0</accession>
<dbReference type="AlphaFoldDB" id="A0A7K4FNA0"/>
<dbReference type="Gene3D" id="2.30.30.100">
    <property type="match status" value="1"/>
</dbReference>
<evidence type="ECO:0000313" key="2">
    <source>
        <dbReference type="EMBL" id="NOL60291.1"/>
    </source>
</evidence>
<comment type="caution">
    <text evidence="2">The sequence shown here is derived from an EMBL/GenBank/DDBJ whole genome shotgun (WGS) entry which is preliminary data.</text>
</comment>
<evidence type="ECO:0000313" key="3">
    <source>
        <dbReference type="Proteomes" id="UP000546917"/>
    </source>
</evidence>
<protein>
    <submittedName>
        <fullName evidence="2">Uncharacterized protein</fullName>
    </submittedName>
</protein>
<organism evidence="2 3">
    <name type="scientific">Ferroplasma acidiphilum</name>
    <dbReference type="NCBI Taxonomy" id="74969"/>
    <lineage>
        <taxon>Archaea</taxon>
        <taxon>Methanobacteriati</taxon>
        <taxon>Thermoplasmatota</taxon>
        <taxon>Thermoplasmata</taxon>
        <taxon>Thermoplasmatales</taxon>
        <taxon>Ferroplasmaceae</taxon>
        <taxon>Ferroplasma</taxon>
    </lineage>
</organism>
<proteinExistence type="predicted"/>
<gene>
    <name evidence="2" type="ORF">HLB00_05520</name>
</gene>
<dbReference type="EMBL" id="JABGBP010000185">
    <property type="protein sequence ID" value="NOL60291.1"/>
    <property type="molecule type" value="Genomic_DNA"/>
</dbReference>
<dbReference type="Proteomes" id="UP000546917">
    <property type="component" value="Unassembled WGS sequence"/>
</dbReference>
<feature type="compositionally biased region" description="Basic and acidic residues" evidence="1">
    <location>
        <begin position="44"/>
        <end position="61"/>
    </location>
</feature>
<sequence length="131" mass="14856">MADSRQGIRVQQADGNWKIVFRAAHESMRMKEEVKQNTSVAKPKNTDNDGKNEKKHEKFTDSGRFYNPMFPGHVDLFGRDLIGKTLEFTLLNGEILSGVLLGFGQYDILLRSAENKEIILMKSGILKVEVE</sequence>
<reference evidence="2 3" key="1">
    <citation type="submission" date="2020-05" db="EMBL/GenBank/DDBJ databases">
        <authorList>
            <person name="Zhang R."/>
        </authorList>
    </citation>
    <scope>NUCLEOTIDE SEQUENCE [LARGE SCALE GENOMIC DNA]</scope>
    <source>
        <strain evidence="2 3">DSM 28986</strain>
    </source>
</reference>
<evidence type="ECO:0000256" key="1">
    <source>
        <dbReference type="SAM" id="MobiDB-lite"/>
    </source>
</evidence>
<dbReference type="RefSeq" id="WP_171481649.1">
    <property type="nucleotide sequence ID" value="NZ_JABGBP010000185.1"/>
</dbReference>
<feature type="region of interest" description="Disordered" evidence="1">
    <location>
        <begin position="30"/>
        <end position="62"/>
    </location>
</feature>